<accession>A0A1M6ZRB1</accession>
<organism evidence="3 4">
    <name type="scientific">Roseibium suaedae</name>
    <dbReference type="NCBI Taxonomy" id="735517"/>
    <lineage>
        <taxon>Bacteria</taxon>
        <taxon>Pseudomonadati</taxon>
        <taxon>Pseudomonadota</taxon>
        <taxon>Alphaproteobacteria</taxon>
        <taxon>Hyphomicrobiales</taxon>
        <taxon>Stappiaceae</taxon>
        <taxon>Roseibium</taxon>
    </lineage>
</organism>
<feature type="chain" id="PRO_5013337033" evidence="2">
    <location>
        <begin position="32"/>
        <end position="151"/>
    </location>
</feature>
<protein>
    <submittedName>
        <fullName evidence="3">Regulator RcnB of Ni and Co efflux</fullName>
    </submittedName>
</protein>
<reference evidence="3 4" key="1">
    <citation type="submission" date="2016-11" db="EMBL/GenBank/DDBJ databases">
        <authorList>
            <person name="Jaros S."/>
            <person name="Januszkiewicz K."/>
            <person name="Wedrychowicz H."/>
        </authorList>
    </citation>
    <scope>NUCLEOTIDE SEQUENCE [LARGE SCALE GENOMIC DNA]</scope>
    <source>
        <strain evidence="3 4">DSM 22153</strain>
    </source>
</reference>
<dbReference type="AlphaFoldDB" id="A0A1M6ZRB1"/>
<evidence type="ECO:0000313" key="4">
    <source>
        <dbReference type="Proteomes" id="UP000186002"/>
    </source>
</evidence>
<name>A0A1M6ZRB1_9HYPH</name>
<evidence type="ECO:0000256" key="1">
    <source>
        <dbReference type="SAM" id="MobiDB-lite"/>
    </source>
</evidence>
<evidence type="ECO:0000256" key="2">
    <source>
        <dbReference type="SAM" id="SignalP"/>
    </source>
</evidence>
<keyword evidence="4" id="KW-1185">Reference proteome</keyword>
<gene>
    <name evidence="3" type="ORF">SAMN05444272_0319</name>
</gene>
<dbReference type="InterPro" id="IPR024572">
    <property type="entry name" value="RcnB"/>
</dbReference>
<evidence type="ECO:0000313" key="3">
    <source>
        <dbReference type="EMBL" id="SHL32986.1"/>
    </source>
</evidence>
<dbReference type="Gene3D" id="3.10.450.160">
    <property type="entry name" value="inner membrane protein cigr"/>
    <property type="match status" value="1"/>
</dbReference>
<feature type="signal peptide" evidence="2">
    <location>
        <begin position="1"/>
        <end position="31"/>
    </location>
</feature>
<feature type="compositionally biased region" description="Basic and acidic residues" evidence="1">
    <location>
        <begin position="31"/>
        <end position="41"/>
    </location>
</feature>
<dbReference type="EMBL" id="FRBW01000001">
    <property type="protein sequence ID" value="SHL32986.1"/>
    <property type="molecule type" value="Genomic_DNA"/>
</dbReference>
<feature type="compositionally biased region" description="Polar residues" evidence="1">
    <location>
        <begin position="47"/>
        <end position="63"/>
    </location>
</feature>
<dbReference type="STRING" id="735517.SAMN05444272_0319"/>
<sequence>MKTTIFPRLAAAVLMVGISVGLAGAPTAALAKDKHSQEEILKKKKAQSGQHSGQKTQAGQKSQASKHKPDSKPQSNSKQQHKTPAKNAHANPDWKHKGGKMPKNFRGEPVDYRKHNLKQPPKGYQWVRHNNDYVLIAISTGIVSAIINATR</sequence>
<keyword evidence="2" id="KW-0732">Signal</keyword>
<dbReference type="RefSeq" id="WP_073007942.1">
    <property type="nucleotide sequence ID" value="NZ_FRBW01000001.1"/>
</dbReference>
<dbReference type="Pfam" id="PF11776">
    <property type="entry name" value="RcnB"/>
    <property type="match status" value="1"/>
</dbReference>
<dbReference type="OrthoDB" id="9808839at2"/>
<dbReference type="Proteomes" id="UP000186002">
    <property type="component" value="Unassembled WGS sequence"/>
</dbReference>
<proteinExistence type="predicted"/>
<feature type="region of interest" description="Disordered" evidence="1">
    <location>
        <begin position="31"/>
        <end position="109"/>
    </location>
</feature>